<keyword evidence="7" id="KW-0482">Metalloprotease</keyword>
<keyword evidence="8" id="KW-0170">Cobalt</keyword>
<evidence type="ECO:0000256" key="13">
    <source>
        <dbReference type="ARBA" id="ARBA00071271"/>
    </source>
</evidence>
<keyword evidence="3" id="KW-0645">Protease</keyword>
<evidence type="ECO:0000256" key="1">
    <source>
        <dbReference type="ARBA" id="ARBA00001941"/>
    </source>
</evidence>
<evidence type="ECO:0000256" key="9">
    <source>
        <dbReference type="ARBA" id="ARBA00036421"/>
    </source>
</evidence>
<evidence type="ECO:0000256" key="14">
    <source>
        <dbReference type="ARBA" id="ARBA00075285"/>
    </source>
</evidence>
<dbReference type="Gene3D" id="3.40.630.10">
    <property type="entry name" value="Zn peptidases"/>
    <property type="match status" value="2"/>
</dbReference>
<evidence type="ECO:0000256" key="5">
    <source>
        <dbReference type="ARBA" id="ARBA00022801"/>
    </source>
</evidence>
<evidence type="ECO:0000256" key="17">
    <source>
        <dbReference type="ARBA" id="ARBA00078074"/>
    </source>
</evidence>
<gene>
    <name evidence="19" type="primary">pepD</name>
    <name evidence="19" type="ORF">CLPU_1c03510</name>
</gene>
<name>A0A0L0WFH9_GOTPU</name>
<dbReference type="PIRSF" id="PIRSF016599">
    <property type="entry name" value="Xaa-His_dipept"/>
    <property type="match status" value="1"/>
</dbReference>
<comment type="similarity">
    <text evidence="12">Belongs to the peptidase M20C family.</text>
</comment>
<dbReference type="Pfam" id="PF01546">
    <property type="entry name" value="Peptidase_M20"/>
    <property type="match status" value="1"/>
</dbReference>
<sequence>MNRVLESLEPNSVFKFFEDISRIPRCSGHEKEISDYLVSFAKERGLDVVQDEALNVIIRKSATSGYENSPTIILQGHMDMVCEKNQSTEHDFSKDPIKLRVEDDMIMGTGTTLGADNGIAVAYALAILDSDNISHPPLEVLITSEEETGMGGAKNLDPNSIKGRILINIDSEEEGTLLVSCAGGIRTVISIPIEKEFAKNEFVCYKIKVRGLKGGHSGMEINKERGNSNKILGRILNSLNSKTDIYLSEISGGAKMNAIPREADATIYIKSDAEDKLKNEIDYWNKTFKNELKVSDSDVSIELEKSQENNKEVFTKQSTNKVIYALTLSPNGIQSMSMDIEGLVQSSVNLGVVKTENNKVTLESAVRSSIETLKTEIVDKIKGLSMLLGVEIETEGDYPGWEYNPESYIRDVFVKSYKAKYGKEPIVTAIHAGLECGLFGEKIEGLDMISFGPNMYDVHTPSEKVSISSVQRTWEYLIEVLKSIK</sequence>
<dbReference type="GO" id="GO:0046872">
    <property type="term" value="F:metal ion binding"/>
    <property type="evidence" value="ECO:0007669"/>
    <property type="project" value="UniProtKB-KW"/>
</dbReference>
<protein>
    <recommendedName>
        <fullName evidence="13">Cytosol non-specific dipeptidase</fullName>
        <ecNumber evidence="10">3.4.13.18</ecNumber>
    </recommendedName>
    <alternativeName>
        <fullName evidence="16">Aminoacyl-histidine dipeptidase</fullName>
    </alternativeName>
    <alternativeName>
        <fullName evidence="15">Beta-alanyl-histidine dipeptidase</fullName>
    </alternativeName>
    <alternativeName>
        <fullName evidence="14">Carnosinase</fullName>
    </alternativeName>
    <alternativeName>
        <fullName evidence="11">Peptidase D</fullName>
    </alternativeName>
    <alternativeName>
        <fullName evidence="17">Xaa-His dipeptidase</fullName>
    </alternativeName>
</protein>
<keyword evidence="19" id="KW-0224">Dipeptidase</keyword>
<keyword evidence="4" id="KW-0479">Metal-binding</keyword>
<dbReference type="NCBIfam" id="TIGR01893">
    <property type="entry name" value="aa-his-dipept"/>
    <property type="match status" value="1"/>
</dbReference>
<dbReference type="Pfam" id="PF07687">
    <property type="entry name" value="M20_dimer"/>
    <property type="match status" value="1"/>
</dbReference>
<proteinExistence type="inferred from homology"/>
<evidence type="ECO:0000313" key="20">
    <source>
        <dbReference type="Proteomes" id="UP000037267"/>
    </source>
</evidence>
<dbReference type="PANTHER" id="PTHR43501">
    <property type="entry name" value="CYTOSOL NON-SPECIFIC DIPEPTIDASE"/>
    <property type="match status" value="1"/>
</dbReference>
<organism evidence="19 20">
    <name type="scientific">Gottschalkia purinilytica</name>
    <name type="common">Clostridium purinilyticum</name>
    <dbReference type="NCBI Taxonomy" id="1503"/>
    <lineage>
        <taxon>Bacteria</taxon>
        <taxon>Bacillati</taxon>
        <taxon>Bacillota</taxon>
        <taxon>Tissierellia</taxon>
        <taxon>Tissierellales</taxon>
        <taxon>Gottschalkiaceae</taxon>
        <taxon>Gottschalkia</taxon>
    </lineage>
</organism>
<keyword evidence="6" id="KW-0862">Zinc</keyword>
<evidence type="ECO:0000256" key="10">
    <source>
        <dbReference type="ARBA" id="ARBA00038976"/>
    </source>
</evidence>
<dbReference type="PATRIC" id="fig|1503.3.peg.1228"/>
<dbReference type="OrthoDB" id="9773892at2"/>
<dbReference type="GO" id="GO:0070573">
    <property type="term" value="F:metallodipeptidase activity"/>
    <property type="evidence" value="ECO:0007669"/>
    <property type="project" value="TreeGrafter"/>
</dbReference>
<evidence type="ECO:0000256" key="12">
    <source>
        <dbReference type="ARBA" id="ARBA00061423"/>
    </source>
</evidence>
<dbReference type="PANTHER" id="PTHR43501:SF1">
    <property type="entry name" value="CYTOSOL NON-SPECIFIC DIPEPTIDASE"/>
    <property type="match status" value="1"/>
</dbReference>
<dbReference type="FunFam" id="3.40.630.10:FF:000072">
    <property type="entry name" value="Aminoacyl-histidine dipeptidase"/>
    <property type="match status" value="1"/>
</dbReference>
<reference evidence="20" key="1">
    <citation type="submission" date="2015-07" db="EMBL/GenBank/DDBJ databases">
        <title>Draft genome sequence of the purine-degrading Gottschalkia purinilyticum DSM 1384 (formerly Clostridium purinilyticum).</title>
        <authorList>
            <person name="Poehlein A."/>
            <person name="Schiel-Bengelsdorf B."/>
            <person name="Bengelsdorf F.R."/>
            <person name="Daniel R."/>
            <person name="Duerre P."/>
        </authorList>
    </citation>
    <scope>NUCLEOTIDE SEQUENCE [LARGE SCALE GENOMIC DNA]</scope>
    <source>
        <strain evidence="20">DSM 1384</strain>
    </source>
</reference>
<dbReference type="AlphaFoldDB" id="A0A0L0WFH9"/>
<dbReference type="InterPro" id="IPR001160">
    <property type="entry name" value="Peptidase_M20C"/>
</dbReference>
<evidence type="ECO:0000256" key="11">
    <source>
        <dbReference type="ARBA" id="ARBA00044252"/>
    </source>
</evidence>
<evidence type="ECO:0000256" key="15">
    <source>
        <dbReference type="ARBA" id="ARBA00076004"/>
    </source>
</evidence>
<dbReference type="InterPro" id="IPR002933">
    <property type="entry name" value="Peptidase_M20"/>
</dbReference>
<dbReference type="InterPro" id="IPR011650">
    <property type="entry name" value="Peptidase_M20_dimer"/>
</dbReference>
<evidence type="ECO:0000256" key="7">
    <source>
        <dbReference type="ARBA" id="ARBA00023049"/>
    </source>
</evidence>
<keyword evidence="5 19" id="KW-0378">Hydrolase</keyword>
<evidence type="ECO:0000256" key="6">
    <source>
        <dbReference type="ARBA" id="ARBA00022833"/>
    </source>
</evidence>
<dbReference type="CDD" id="cd03890">
    <property type="entry name" value="M20_pepD"/>
    <property type="match status" value="1"/>
</dbReference>
<accession>A0A0L0WFH9</accession>
<dbReference type="STRING" id="1503.CLPU_1c03510"/>
<evidence type="ECO:0000313" key="19">
    <source>
        <dbReference type="EMBL" id="KNF10186.1"/>
    </source>
</evidence>
<evidence type="ECO:0000256" key="16">
    <source>
        <dbReference type="ARBA" id="ARBA00077688"/>
    </source>
</evidence>
<dbReference type="RefSeq" id="WP_050353906.1">
    <property type="nucleotide sequence ID" value="NZ_LGSS01000001.1"/>
</dbReference>
<evidence type="ECO:0000256" key="2">
    <source>
        <dbReference type="ARBA" id="ARBA00001947"/>
    </source>
</evidence>
<comment type="caution">
    <text evidence="19">The sequence shown here is derived from an EMBL/GenBank/DDBJ whole genome shotgun (WGS) entry which is preliminary data.</text>
</comment>
<evidence type="ECO:0000259" key="18">
    <source>
        <dbReference type="Pfam" id="PF07687"/>
    </source>
</evidence>
<dbReference type="PRINTS" id="PR00934">
    <property type="entry name" value="XHISDIPTASE"/>
</dbReference>
<feature type="domain" description="Peptidase M20 dimerisation" evidence="18">
    <location>
        <begin position="208"/>
        <end position="293"/>
    </location>
</feature>
<comment type="cofactor">
    <cofactor evidence="1">
        <name>Co(2+)</name>
        <dbReference type="ChEBI" id="CHEBI:48828"/>
    </cofactor>
</comment>
<dbReference type="GO" id="GO:0005829">
    <property type="term" value="C:cytosol"/>
    <property type="evidence" value="ECO:0007669"/>
    <property type="project" value="TreeGrafter"/>
</dbReference>
<dbReference type="SUPFAM" id="SSF53187">
    <property type="entry name" value="Zn-dependent exopeptidases"/>
    <property type="match status" value="1"/>
</dbReference>
<evidence type="ECO:0000256" key="8">
    <source>
        <dbReference type="ARBA" id="ARBA00023285"/>
    </source>
</evidence>
<dbReference type="FunFam" id="3.40.630.10:FF:000015">
    <property type="entry name" value="Aminoacyl-histidine dipeptidase PepD"/>
    <property type="match status" value="1"/>
</dbReference>
<dbReference type="Proteomes" id="UP000037267">
    <property type="component" value="Unassembled WGS sequence"/>
</dbReference>
<comment type="cofactor">
    <cofactor evidence="2">
        <name>Zn(2+)</name>
        <dbReference type="ChEBI" id="CHEBI:29105"/>
    </cofactor>
</comment>
<evidence type="ECO:0000256" key="3">
    <source>
        <dbReference type="ARBA" id="ARBA00022670"/>
    </source>
</evidence>
<dbReference type="GO" id="GO:0006508">
    <property type="term" value="P:proteolysis"/>
    <property type="evidence" value="ECO:0007669"/>
    <property type="project" value="UniProtKB-KW"/>
</dbReference>
<dbReference type="EMBL" id="LGSS01000001">
    <property type="protein sequence ID" value="KNF10186.1"/>
    <property type="molecule type" value="Genomic_DNA"/>
</dbReference>
<keyword evidence="20" id="KW-1185">Reference proteome</keyword>
<evidence type="ECO:0000256" key="4">
    <source>
        <dbReference type="ARBA" id="ARBA00022723"/>
    </source>
</evidence>
<dbReference type="EC" id="3.4.13.18" evidence="10"/>
<comment type="catalytic activity">
    <reaction evidence="9">
        <text>Hydrolysis of dipeptides, preferentially hydrophobic dipeptides including prolyl amino acids.</text>
        <dbReference type="EC" id="3.4.13.18"/>
    </reaction>
</comment>